<dbReference type="AlphaFoldDB" id="A0AA47B407"/>
<dbReference type="SUPFAM" id="SSF51261">
    <property type="entry name" value="Duplicated hybrid motif"/>
    <property type="match status" value="1"/>
</dbReference>
<dbReference type="GO" id="GO:0016301">
    <property type="term" value="F:kinase activity"/>
    <property type="evidence" value="ECO:0007669"/>
    <property type="project" value="UniProtKB-KW"/>
</dbReference>
<dbReference type="InterPro" id="IPR011055">
    <property type="entry name" value="Dup_hybrid_motif"/>
</dbReference>
<reference evidence="9" key="1">
    <citation type="submission" date="2021-09" db="EMBL/GenBank/DDBJ databases">
        <title>Lactobacillus species from Apis mellifera, Switzerland.</title>
        <authorList>
            <person name="Pfister J."/>
            <person name="Brown A."/>
            <person name="Neumann P."/>
            <person name="Collaud A."/>
            <person name="Retschnig G."/>
            <person name="Perreten V."/>
        </authorList>
    </citation>
    <scope>NUCLEOTIDE SEQUENCE</scope>
    <source>
        <strain evidence="9">IBH002</strain>
    </source>
</reference>
<evidence type="ECO:0000256" key="5">
    <source>
        <dbReference type="ARBA" id="ARBA00022679"/>
    </source>
</evidence>
<dbReference type="Proteomes" id="UP001164557">
    <property type="component" value="Chromosome"/>
</dbReference>
<dbReference type="NCBIfam" id="TIGR00830">
    <property type="entry name" value="PTBA"/>
    <property type="match status" value="1"/>
</dbReference>
<comment type="subcellular location">
    <subcellularLocation>
        <location evidence="2">Cell membrane</location>
        <topology evidence="2">Multi-pass membrane protein</topology>
    </subcellularLocation>
    <subcellularLocation>
        <location evidence="1">Cytoplasm</location>
    </subcellularLocation>
</comment>
<keyword evidence="5" id="KW-0808">Transferase</keyword>
<dbReference type="FunFam" id="2.70.70.10:FF:000001">
    <property type="entry name" value="PTS system glucose-specific IIA component"/>
    <property type="match status" value="1"/>
</dbReference>
<dbReference type="PROSITE" id="PS51093">
    <property type="entry name" value="PTS_EIIA_TYPE_1"/>
    <property type="match status" value="1"/>
</dbReference>
<evidence type="ECO:0000259" key="8">
    <source>
        <dbReference type="PROSITE" id="PS51093"/>
    </source>
</evidence>
<dbReference type="InterPro" id="IPR050890">
    <property type="entry name" value="PTS_EIIA_component"/>
</dbReference>
<evidence type="ECO:0000256" key="6">
    <source>
        <dbReference type="ARBA" id="ARBA00022683"/>
    </source>
</evidence>
<sequence>MFKWFGKKQEKKEDLTVTAPISGKLEKIEEVSDPAFAQKMLGDGFAIVPEEDKVTVYAPVSGKIEALPKTKHAIGIQTAQGVEVLIHIGIDTVNLNGKGFEVMVNQDDEVKQGQKLEVFDKNVVTENKLDPTVIVVFTSGYEKEVKLNQDNGAAVKANDLLIG</sequence>
<dbReference type="EMBL" id="CP084389">
    <property type="protein sequence ID" value="UZX29736.1"/>
    <property type="molecule type" value="Genomic_DNA"/>
</dbReference>
<evidence type="ECO:0000313" key="9">
    <source>
        <dbReference type="EMBL" id="UZX29736.1"/>
    </source>
</evidence>
<evidence type="ECO:0000256" key="3">
    <source>
        <dbReference type="ARBA" id="ARBA00022448"/>
    </source>
</evidence>
<organism evidence="9 10">
    <name type="scientific">Lactobacillus helsingborgensis</name>
    <dbReference type="NCBI Taxonomy" id="1218494"/>
    <lineage>
        <taxon>Bacteria</taxon>
        <taxon>Bacillati</taxon>
        <taxon>Bacillota</taxon>
        <taxon>Bacilli</taxon>
        <taxon>Lactobacillales</taxon>
        <taxon>Lactobacillaceae</taxon>
        <taxon>Lactobacillus</taxon>
    </lineage>
</organism>
<dbReference type="GO" id="GO:0005886">
    <property type="term" value="C:plasma membrane"/>
    <property type="evidence" value="ECO:0007669"/>
    <property type="project" value="UniProtKB-SubCell"/>
</dbReference>
<evidence type="ECO:0000256" key="7">
    <source>
        <dbReference type="ARBA" id="ARBA00022777"/>
    </source>
</evidence>
<gene>
    <name evidence="9" type="ORF">LDX53_00380</name>
</gene>
<evidence type="ECO:0000256" key="2">
    <source>
        <dbReference type="ARBA" id="ARBA00004651"/>
    </source>
</evidence>
<evidence type="ECO:0000256" key="4">
    <source>
        <dbReference type="ARBA" id="ARBA00022597"/>
    </source>
</evidence>
<dbReference type="GO" id="GO:0009401">
    <property type="term" value="P:phosphoenolpyruvate-dependent sugar phosphotransferase system"/>
    <property type="evidence" value="ECO:0007669"/>
    <property type="project" value="UniProtKB-KW"/>
</dbReference>
<dbReference type="InterPro" id="IPR001127">
    <property type="entry name" value="PTS_EIIA_1_perm"/>
</dbReference>
<dbReference type="RefSeq" id="WP_046326527.1">
    <property type="nucleotide sequence ID" value="NZ_CP084389.1"/>
</dbReference>
<proteinExistence type="predicted"/>
<keyword evidence="7" id="KW-0418">Kinase</keyword>
<name>A0AA47B407_9LACO</name>
<dbReference type="PANTHER" id="PTHR45008:SF1">
    <property type="entry name" value="PTS SYSTEM GLUCOSE-SPECIFIC EIIA COMPONENT"/>
    <property type="match status" value="1"/>
</dbReference>
<dbReference type="GO" id="GO:0005737">
    <property type="term" value="C:cytoplasm"/>
    <property type="evidence" value="ECO:0007669"/>
    <property type="project" value="UniProtKB-SubCell"/>
</dbReference>
<keyword evidence="10" id="KW-1185">Reference proteome</keyword>
<evidence type="ECO:0000256" key="1">
    <source>
        <dbReference type="ARBA" id="ARBA00004496"/>
    </source>
</evidence>
<dbReference type="PROSITE" id="PS00371">
    <property type="entry name" value="PTS_EIIA_TYPE_1_HIS"/>
    <property type="match status" value="1"/>
</dbReference>
<dbReference type="PANTHER" id="PTHR45008">
    <property type="entry name" value="PTS SYSTEM GLUCOSE-SPECIFIC EIIA COMPONENT"/>
    <property type="match status" value="1"/>
</dbReference>
<dbReference type="Pfam" id="PF00358">
    <property type="entry name" value="PTS_EIIA_1"/>
    <property type="match status" value="1"/>
</dbReference>
<keyword evidence="4 9" id="KW-0762">Sugar transport</keyword>
<feature type="domain" description="PTS EIIA type-1" evidence="8">
    <location>
        <begin position="33"/>
        <end position="139"/>
    </location>
</feature>
<evidence type="ECO:0000313" key="10">
    <source>
        <dbReference type="Proteomes" id="UP001164557"/>
    </source>
</evidence>
<dbReference type="Gene3D" id="2.70.70.10">
    <property type="entry name" value="Glucose Permease (Domain IIA)"/>
    <property type="match status" value="1"/>
</dbReference>
<accession>A0AA47B407</accession>
<keyword evidence="6" id="KW-0598">Phosphotransferase system</keyword>
<keyword evidence="3" id="KW-0813">Transport</keyword>
<protein>
    <submittedName>
        <fullName evidence="9">PTS glucose transporter subunit IIA</fullName>
    </submittedName>
</protein>